<evidence type="ECO:0000256" key="1">
    <source>
        <dbReference type="SAM" id="MobiDB-lite"/>
    </source>
</evidence>
<dbReference type="Gene3D" id="2.160.20.160">
    <property type="match status" value="1"/>
</dbReference>
<accession>A0AB36DNC0</accession>
<dbReference type="RefSeq" id="WP_064604049.1">
    <property type="nucleotide sequence ID" value="NZ_LXHQ01000031.1"/>
</dbReference>
<gene>
    <name evidence="2" type="ORF">AO370_1369</name>
</gene>
<protein>
    <submittedName>
        <fullName evidence="2">Uncharacterized protein</fullName>
    </submittedName>
</protein>
<feature type="region of interest" description="Disordered" evidence="1">
    <location>
        <begin position="290"/>
        <end position="323"/>
    </location>
</feature>
<feature type="compositionally biased region" description="Basic and acidic residues" evidence="1">
    <location>
        <begin position="291"/>
        <end position="301"/>
    </location>
</feature>
<dbReference type="EMBL" id="LXHQ01000031">
    <property type="protein sequence ID" value="OAV25292.1"/>
    <property type="molecule type" value="Genomic_DNA"/>
</dbReference>
<dbReference type="InterPro" id="IPR028059">
    <property type="entry name" value="SWM_rpt"/>
</dbReference>
<feature type="region of interest" description="Disordered" evidence="1">
    <location>
        <begin position="444"/>
        <end position="484"/>
    </location>
</feature>
<name>A0AB36DNC0_MORCA</name>
<dbReference type="InterPro" id="IPR013783">
    <property type="entry name" value="Ig-like_fold"/>
</dbReference>
<feature type="compositionally biased region" description="Polar residues" evidence="1">
    <location>
        <begin position="460"/>
        <end position="484"/>
    </location>
</feature>
<dbReference type="AlphaFoldDB" id="A0AB36DNC0"/>
<feature type="compositionally biased region" description="Basic and acidic residues" evidence="1">
    <location>
        <begin position="446"/>
        <end position="456"/>
    </location>
</feature>
<dbReference type="Proteomes" id="UP000078295">
    <property type="component" value="Unassembled WGS sequence"/>
</dbReference>
<organism evidence="2 3">
    <name type="scientific">Moraxella catarrhalis</name>
    <name type="common">Branhamella catarrhalis</name>
    <dbReference type="NCBI Taxonomy" id="480"/>
    <lineage>
        <taxon>Bacteria</taxon>
        <taxon>Pseudomonadati</taxon>
        <taxon>Pseudomonadota</taxon>
        <taxon>Gammaproteobacteria</taxon>
        <taxon>Moraxellales</taxon>
        <taxon>Moraxellaceae</taxon>
        <taxon>Moraxella</taxon>
    </lineage>
</organism>
<feature type="compositionally biased region" description="Low complexity" evidence="1">
    <location>
        <begin position="364"/>
        <end position="374"/>
    </location>
</feature>
<feature type="region of interest" description="Disordered" evidence="1">
    <location>
        <begin position="347"/>
        <end position="379"/>
    </location>
</feature>
<proteinExistence type="predicted"/>
<dbReference type="Gene3D" id="2.60.40.10">
    <property type="entry name" value="Immunoglobulins"/>
    <property type="match status" value="1"/>
</dbReference>
<sequence>MSNIVLKTHSTTKTVGQIALTQGTATKVKAQKGVNYELVDQQTGRAPDHIITKRVGKDLHISLDKDGQSDDLIIEDYYDHGDAALIGLAEDGQYYYYIPDTGEAVDYVTQLVTGDVEGQALGGGAVSTPWWIGATETKAAIWPWLTGGLLAAGAVGIVAASVDGVADSLEKDTTFTPKTTDADITITVADDDVVNKAEADKATVPVAVKVAPKDGETVTDVKVIINNKEHTATKQANGDYVAQVKPADIKADQDKHADAKVTLTKAGKTGTVTDKEAYTVDTDAPAVTATRQDDNSVKGKTEPNTAITDKAGNPITGANGKPIVSDAKGDFTIPANKVPTDNIIGAKDKAGNVGTGNVTPADTTPPKVKGTPTVDDAGTTLTVTFDEPLDAANPPTKESFTVKVGGKAVQPSAVTVEGDKVKLTLPEPAKKGDTVTVSYKDPSAADDAKAVQDKAGNDAASFTDTDVTNSSTVQDKPNSISSVTLSDNLTDETRNAQNYYPNKNTGPYVGNVGNANTANFDTAVSLKSGLTNDKTPTLNFTLDRAVATGESVEVIRHTMVNGHTARSENVTNKVSLKQGSDKSYSLTDSLTDTYGTDYKYTVRVKKGNKVVNEKSHAFRLDTTVESMEITKADFNDKTKSAKISLKSRGNSEVGATVTYKYMADGREVKGSITDRGNKGVYDLNLQGFNRKDARGLTLETVDAAGNVTTQKVNFLRNLFSEYNTEKGVDVTKASIDDNARVGVIMGGATGRQATTTGSNAIKATNGNDTLVVGLEQFGRFGLLNGSVADEGGVANPRTQNINFGAGDDFLLIRGSLQAFERDATIKMGAGNDKVQINDAVEGTIANPKFKLDMGDGDDLLVLKNGVGSTIRSTLLFGDGNDSMFVGGDFNGRKENVDFGNGNNTLNIGRHLINNGSIASQSKITFGKDNDTLVISGDFDNRATTINMGNGDNFVQVGNRIISGSIISGNGNDTYELGSIGRGDRLGETANSMNVKTGAGNDIVTIKGHAFRGGIHLEGGDDTLSLNTIQGSVSNTNTMVFDGGTGHDTLKLTGSKQSYDMDIIRNFETIDMASTQTKQTLSVTGASLKKSTNSNKLYIKAGAEDIVNLGDGNDSKVNLKDGKLTWSKVNSEQQTIDGTVYDAYNLATTDQWVYIQQGTTVV</sequence>
<reference evidence="2 3" key="1">
    <citation type="journal article" date="2016" name="Genome Biol. Evol.">
        <title>Comparative Genomic Analyses of the Moraxella catarrhalis Serosensitive and Seroresistant Lineages Demonstrate Their Independent Evolution.</title>
        <authorList>
            <person name="Earl J.P."/>
            <person name="de Vries S.P."/>
            <person name="Ahmed A."/>
            <person name="Powell E."/>
            <person name="Schultz M.P."/>
            <person name="Hermans P.W."/>
            <person name="Hill D.J."/>
            <person name="Zhou Z."/>
            <person name="Constantinidou C.I."/>
            <person name="Hu F.Z."/>
            <person name="Bootsma H.J."/>
            <person name="Ehrlich G.D."/>
        </authorList>
    </citation>
    <scope>NUCLEOTIDE SEQUENCE [LARGE SCALE GENOMIC DNA]</scope>
    <source>
        <strain evidence="2 3">F23</strain>
    </source>
</reference>
<dbReference type="Pfam" id="PF13753">
    <property type="entry name" value="SWM_repeat"/>
    <property type="match status" value="1"/>
</dbReference>
<evidence type="ECO:0000313" key="3">
    <source>
        <dbReference type="Proteomes" id="UP000078295"/>
    </source>
</evidence>
<comment type="caution">
    <text evidence="2">The sequence shown here is derived from an EMBL/GenBank/DDBJ whole genome shotgun (WGS) entry which is preliminary data.</text>
</comment>
<evidence type="ECO:0000313" key="2">
    <source>
        <dbReference type="EMBL" id="OAV25292.1"/>
    </source>
</evidence>